<dbReference type="GO" id="GO:0008270">
    <property type="term" value="F:zinc ion binding"/>
    <property type="evidence" value="ECO:0007669"/>
    <property type="project" value="UniProtKB-KW"/>
</dbReference>
<evidence type="ECO:0000256" key="12">
    <source>
        <dbReference type="ARBA" id="ARBA00022989"/>
    </source>
</evidence>
<evidence type="ECO:0000256" key="17">
    <source>
        <dbReference type="ARBA" id="ARBA00034523"/>
    </source>
</evidence>
<dbReference type="Pfam" id="PF04757">
    <property type="entry name" value="Pex2_Pex12"/>
    <property type="match status" value="1"/>
</dbReference>
<dbReference type="AlphaFoldDB" id="A0A164NKN7"/>
<evidence type="ECO:0000256" key="13">
    <source>
        <dbReference type="ARBA" id="ARBA00023136"/>
    </source>
</evidence>
<evidence type="ECO:0000256" key="9">
    <source>
        <dbReference type="ARBA" id="ARBA00022786"/>
    </source>
</evidence>
<keyword evidence="10" id="KW-0862">Zinc</keyword>
<evidence type="ECO:0000256" key="14">
    <source>
        <dbReference type="ARBA" id="ARBA00023140"/>
    </source>
</evidence>
<evidence type="ECO:0000313" key="21">
    <source>
        <dbReference type="Proteomes" id="UP000076858"/>
    </source>
</evidence>
<dbReference type="GO" id="GO:0061630">
    <property type="term" value="F:ubiquitin protein ligase activity"/>
    <property type="evidence" value="ECO:0007669"/>
    <property type="project" value="UniProtKB-EC"/>
</dbReference>
<evidence type="ECO:0000256" key="11">
    <source>
        <dbReference type="ARBA" id="ARBA00022927"/>
    </source>
</evidence>
<dbReference type="Pfam" id="PF00097">
    <property type="entry name" value="zf-C3HC4"/>
    <property type="match status" value="1"/>
</dbReference>
<evidence type="ECO:0000313" key="20">
    <source>
        <dbReference type="EMBL" id="KZS06039.1"/>
    </source>
</evidence>
<gene>
    <name evidence="20" type="ORF">APZ42_030525</name>
</gene>
<evidence type="ECO:0000256" key="10">
    <source>
        <dbReference type="ARBA" id="ARBA00022833"/>
    </source>
</evidence>
<comment type="pathway">
    <text evidence="2">Protein modification; protein ubiquitination.</text>
</comment>
<dbReference type="EMBL" id="LRGB01002849">
    <property type="protein sequence ID" value="KZS06039.1"/>
    <property type="molecule type" value="Genomic_DNA"/>
</dbReference>
<dbReference type="STRING" id="35525.A0A164NKN7"/>
<keyword evidence="6" id="KW-0812">Transmembrane</keyword>
<dbReference type="GO" id="GO:0005778">
    <property type="term" value="C:peroxisomal membrane"/>
    <property type="evidence" value="ECO:0007669"/>
    <property type="project" value="UniProtKB-SubCell"/>
</dbReference>
<dbReference type="PROSITE" id="PS00518">
    <property type="entry name" value="ZF_RING_1"/>
    <property type="match status" value="1"/>
</dbReference>
<keyword evidence="8" id="KW-0863">Zinc-finger</keyword>
<dbReference type="InterPro" id="IPR017907">
    <property type="entry name" value="Znf_RING_CS"/>
</dbReference>
<evidence type="ECO:0000256" key="2">
    <source>
        <dbReference type="ARBA" id="ARBA00004906"/>
    </source>
</evidence>
<comment type="caution">
    <text evidence="20">The sequence shown here is derived from an EMBL/GenBank/DDBJ whole genome shotgun (WGS) entry which is preliminary data.</text>
</comment>
<comment type="similarity">
    <text evidence="3">Belongs to the pex2/pex10/pex12 family.</text>
</comment>
<dbReference type="PANTHER" id="PTHR48178:SF1">
    <property type="entry name" value="PEROXISOME BIOGENESIS FACTOR 2"/>
    <property type="match status" value="1"/>
</dbReference>
<accession>A0A164NKN7</accession>
<dbReference type="EC" id="2.3.2.36" evidence="17"/>
<dbReference type="SUPFAM" id="SSF57850">
    <property type="entry name" value="RING/U-box"/>
    <property type="match status" value="1"/>
</dbReference>
<evidence type="ECO:0000259" key="19">
    <source>
        <dbReference type="Pfam" id="PF04757"/>
    </source>
</evidence>
<keyword evidence="13" id="KW-0472">Membrane</keyword>
<evidence type="ECO:0000256" key="5">
    <source>
        <dbReference type="ARBA" id="ARBA00022679"/>
    </source>
</evidence>
<evidence type="ECO:0000256" key="1">
    <source>
        <dbReference type="ARBA" id="ARBA00004585"/>
    </source>
</evidence>
<dbReference type="OrthoDB" id="1701437at2759"/>
<dbReference type="InterPro" id="IPR018957">
    <property type="entry name" value="Znf_C3HC4_RING-type"/>
</dbReference>
<dbReference type="GO" id="GO:0016558">
    <property type="term" value="P:protein import into peroxisome matrix"/>
    <property type="evidence" value="ECO:0007669"/>
    <property type="project" value="InterPro"/>
</dbReference>
<keyword evidence="5" id="KW-0808">Transferase</keyword>
<comment type="subcellular location">
    <subcellularLocation>
        <location evidence="1">Peroxisome membrane</location>
        <topology evidence="1">Multi-pass membrane protein</topology>
    </subcellularLocation>
</comment>
<evidence type="ECO:0000256" key="6">
    <source>
        <dbReference type="ARBA" id="ARBA00022692"/>
    </source>
</evidence>
<keyword evidence="12" id="KW-1133">Transmembrane helix</keyword>
<name>A0A164NKN7_9CRUS</name>
<sequence length="377" mass="44210">MAVSRQSQIDAVELDSECYQLFQTQLNQSFTHLPINILKRIEPEISALLNLAVYVVPLYTTSRLVSHKLLGIEYSEKTASPLLQNKWYAYSFAIVGMKWISQRWSTLSPHILNESMMQPLLNTTHAAQFLSWLHLSAKIANLLNSLVFLKQGLYPTVLHRVLNLRTKLTDPNQPRSTDLSTLTRELLWHSFAETLMFVLPLVNVHRVKSWFSRVVRLRDDTQANMEVGKNSLCAVCNEVPIIPQEAECHHTFCYYCLTKLYLNILAPFVRALSVRGRRMFSKRSSRKTNGCCNLLCTEMNVIQKNWVYENDRHYQNLFYYDHMGGKHFYYVAYMFNFFSKRIQQIKYKNVKCYEEFIHVKIENERNENLCINLLIND</sequence>
<comment type="catalytic activity">
    <reaction evidence="16">
        <text>[E2 ubiquitin-conjugating enzyme]-S-ubiquitinyl-L-cysteine + [acceptor protein]-L-cysteine = [E2 ubiquitin-conjugating enzyme]-L-cysteine + [acceptor protein]-S-ubiquitinyl-L-cysteine.</text>
        <dbReference type="EC" id="2.3.2.36"/>
    </reaction>
</comment>
<dbReference type="InterPro" id="IPR006845">
    <property type="entry name" value="Pex_N"/>
</dbReference>
<evidence type="ECO:0000256" key="4">
    <source>
        <dbReference type="ARBA" id="ARBA00022448"/>
    </source>
</evidence>
<reference evidence="20 21" key="1">
    <citation type="submission" date="2016-03" db="EMBL/GenBank/DDBJ databases">
        <title>EvidentialGene: Evidence-directed Construction of Genes on Genomes.</title>
        <authorList>
            <person name="Gilbert D.G."/>
            <person name="Choi J.-H."/>
            <person name="Mockaitis K."/>
            <person name="Colbourne J."/>
            <person name="Pfrender M."/>
        </authorList>
    </citation>
    <scope>NUCLEOTIDE SEQUENCE [LARGE SCALE GENOMIC DNA]</scope>
    <source>
        <strain evidence="20 21">Xinb3</strain>
        <tissue evidence="20">Complete organism</tissue>
    </source>
</reference>
<dbReference type="InterPro" id="IPR025654">
    <property type="entry name" value="PEX2/10"/>
</dbReference>
<dbReference type="InterPro" id="IPR013083">
    <property type="entry name" value="Znf_RING/FYVE/PHD"/>
</dbReference>
<evidence type="ECO:0000256" key="3">
    <source>
        <dbReference type="ARBA" id="ARBA00008704"/>
    </source>
</evidence>
<keyword evidence="14" id="KW-0576">Peroxisome</keyword>
<evidence type="ECO:0000256" key="8">
    <source>
        <dbReference type="ARBA" id="ARBA00022771"/>
    </source>
</evidence>
<feature type="domain" description="Pex N-terminal" evidence="19">
    <location>
        <begin position="15"/>
        <end position="209"/>
    </location>
</feature>
<keyword evidence="7" id="KW-0479">Metal-binding</keyword>
<evidence type="ECO:0000259" key="18">
    <source>
        <dbReference type="Pfam" id="PF00097"/>
    </source>
</evidence>
<keyword evidence="9" id="KW-0833">Ubl conjugation pathway</keyword>
<evidence type="ECO:0000256" key="16">
    <source>
        <dbReference type="ARBA" id="ARBA00034438"/>
    </source>
</evidence>
<keyword evidence="11" id="KW-0653">Protein transport</keyword>
<dbReference type="Gene3D" id="3.30.40.10">
    <property type="entry name" value="Zinc/RING finger domain, C3HC4 (zinc finger)"/>
    <property type="match status" value="1"/>
</dbReference>
<feature type="domain" description="Zinc finger C3HC4 RING-type" evidence="18">
    <location>
        <begin position="233"/>
        <end position="261"/>
    </location>
</feature>
<dbReference type="PANTHER" id="PTHR48178">
    <property type="entry name" value="PEROXISOME BIOGENESIS FACTOR 2"/>
    <property type="match status" value="1"/>
</dbReference>
<keyword evidence="21" id="KW-1185">Reference proteome</keyword>
<keyword evidence="4" id="KW-0813">Transport</keyword>
<organism evidence="20 21">
    <name type="scientific">Daphnia magna</name>
    <dbReference type="NCBI Taxonomy" id="35525"/>
    <lineage>
        <taxon>Eukaryota</taxon>
        <taxon>Metazoa</taxon>
        <taxon>Ecdysozoa</taxon>
        <taxon>Arthropoda</taxon>
        <taxon>Crustacea</taxon>
        <taxon>Branchiopoda</taxon>
        <taxon>Diplostraca</taxon>
        <taxon>Cladocera</taxon>
        <taxon>Anomopoda</taxon>
        <taxon>Daphniidae</taxon>
        <taxon>Daphnia</taxon>
    </lineage>
</organism>
<dbReference type="Proteomes" id="UP000076858">
    <property type="component" value="Unassembled WGS sequence"/>
</dbReference>
<proteinExistence type="inferred from homology"/>
<evidence type="ECO:0000256" key="7">
    <source>
        <dbReference type="ARBA" id="ARBA00022723"/>
    </source>
</evidence>
<protein>
    <recommendedName>
        <fullName evidence="17">RING-type E3 ubiquitin transferase (cysteine targeting)</fullName>
        <ecNumber evidence="17">2.3.2.36</ecNumber>
    </recommendedName>
    <alternativeName>
        <fullName evidence="15">Peroxin-2</fullName>
    </alternativeName>
</protein>
<evidence type="ECO:0000256" key="15">
    <source>
        <dbReference type="ARBA" id="ARBA00032511"/>
    </source>
</evidence>